<dbReference type="AlphaFoldDB" id="A0A0L0ND01"/>
<feature type="compositionally biased region" description="Basic and acidic residues" evidence="1">
    <location>
        <begin position="214"/>
        <end position="229"/>
    </location>
</feature>
<comment type="caution">
    <text evidence="3">The sequence shown here is derived from an EMBL/GenBank/DDBJ whole genome shotgun (WGS) entry which is preliminary data.</text>
</comment>
<feature type="compositionally biased region" description="Acidic residues" evidence="1">
    <location>
        <begin position="376"/>
        <end position="389"/>
    </location>
</feature>
<name>A0A0L0ND01_TOLOC</name>
<feature type="domain" description="C2H2-type" evidence="2">
    <location>
        <begin position="463"/>
        <end position="486"/>
    </location>
</feature>
<dbReference type="EMBL" id="LFRF01000007">
    <property type="protein sequence ID" value="KND92007.1"/>
    <property type="molecule type" value="Genomic_DNA"/>
</dbReference>
<dbReference type="InterPro" id="IPR011051">
    <property type="entry name" value="RmlC_Cupin_sf"/>
</dbReference>
<keyword evidence="4" id="KW-1185">Reference proteome</keyword>
<evidence type="ECO:0000256" key="1">
    <source>
        <dbReference type="SAM" id="MobiDB-lite"/>
    </source>
</evidence>
<feature type="region of interest" description="Disordered" evidence="1">
    <location>
        <begin position="520"/>
        <end position="553"/>
    </location>
</feature>
<gene>
    <name evidence="3" type="ORF">TOPH_03317</name>
</gene>
<feature type="compositionally biased region" description="Polar residues" evidence="1">
    <location>
        <begin position="275"/>
        <end position="284"/>
    </location>
</feature>
<proteinExistence type="predicted"/>
<dbReference type="InterPro" id="IPR013087">
    <property type="entry name" value="Znf_C2H2_type"/>
</dbReference>
<feature type="compositionally biased region" description="Polar residues" evidence="1">
    <location>
        <begin position="400"/>
        <end position="410"/>
    </location>
</feature>
<feature type="region of interest" description="Disordered" evidence="1">
    <location>
        <begin position="262"/>
        <end position="446"/>
    </location>
</feature>
<dbReference type="PROSITE" id="PS00028">
    <property type="entry name" value="ZINC_FINGER_C2H2_1"/>
    <property type="match status" value="1"/>
</dbReference>
<feature type="region of interest" description="Disordered" evidence="1">
    <location>
        <begin position="90"/>
        <end position="245"/>
    </location>
</feature>
<organism evidence="3 4">
    <name type="scientific">Tolypocladium ophioglossoides (strain CBS 100239)</name>
    <name type="common">Snaketongue truffleclub</name>
    <name type="synonym">Elaphocordyceps ophioglossoides</name>
    <dbReference type="NCBI Taxonomy" id="1163406"/>
    <lineage>
        <taxon>Eukaryota</taxon>
        <taxon>Fungi</taxon>
        <taxon>Dikarya</taxon>
        <taxon>Ascomycota</taxon>
        <taxon>Pezizomycotina</taxon>
        <taxon>Sordariomycetes</taxon>
        <taxon>Hypocreomycetidae</taxon>
        <taxon>Hypocreales</taxon>
        <taxon>Ophiocordycipitaceae</taxon>
        <taxon>Tolypocladium</taxon>
    </lineage>
</organism>
<feature type="region of interest" description="Disordered" evidence="1">
    <location>
        <begin position="721"/>
        <end position="784"/>
    </location>
</feature>
<accession>A0A0L0ND01</accession>
<evidence type="ECO:0000313" key="4">
    <source>
        <dbReference type="Proteomes" id="UP000036947"/>
    </source>
</evidence>
<feature type="region of interest" description="Disordered" evidence="1">
    <location>
        <begin position="1"/>
        <end position="77"/>
    </location>
</feature>
<feature type="compositionally biased region" description="Low complexity" evidence="1">
    <location>
        <begin position="36"/>
        <end position="67"/>
    </location>
</feature>
<feature type="region of interest" description="Disordered" evidence="1">
    <location>
        <begin position="570"/>
        <end position="590"/>
    </location>
</feature>
<protein>
    <recommendedName>
        <fullName evidence="2">C2H2-type domain-containing protein</fullName>
    </recommendedName>
</protein>
<dbReference type="OrthoDB" id="3545073at2759"/>
<dbReference type="Proteomes" id="UP000036947">
    <property type="component" value="Unassembled WGS sequence"/>
</dbReference>
<sequence length="928" mass="98480">MATLHGAAVASPPKIQATNTPPAEGQAARVVSDILPPKAASSSASPAPGQHQQFQSPRPSQSQSPQSAVSGFGASKGMAAHHRILALNRAWEEKREKGRRGGLGAKDSDSSETDSESDGGDIIIPPRKNILEPLRPQAAPPAQAGELPFSPEFDAGGYTPYRGIANSEAAPAAPLTPTTHSPLIGQPLKLPASVPANPVIPSSSNKTPVPLPEYLKKPLSDFSKPEQKTGHPSITTRADVAHKQPPTNVLRARARHFSEKAVLKRLSQVAGGSGTPPQQKSTGQAPARASAGIPPLKTTAGGPPTKGSPGPLLSPTSEMHFATGGELLARIRQGASPSQTTPASALPPSASAPAQLPNVDHGEGDGESDWTGSDPSESDDTDDDEDLMMLEETPPGFLNKQATKPLSIQPPTKDKNGGLENTVDGRPYGMLYHSGSDGPPEGGRGTIIPENYKLHDPPLRYICPVRDCRRLLKNMTALGGHFTAAHKGAKFNDNRDGTLTLVDTYKNLVGYSPGIVISQNPLPPNAPPPAEPSAPPWNNSLKRGGNPFEPLQGRRTPRYVIGASGIAVTPTHTSSPALKKTEVPLPDAPRSVQGTDDVIKYLHSFLAKTHTIPYRPDISFMQSLPRLRNLPTSWIKQHRGSHLPVGFYASALAYLTGDEITGAGACTQNMSHLSDVCIALPSSLPKYARKEFTKLSTCVGCLYCSHLRRQRNSCDWANNRWSSSGSVEQDKATSPAVVPSNASTPATASTREATPSTNAIVRPRTLASMREPRNKRPAPALPFGVSPAPKVAKVSAVSTGQREDADLDEMEPWEFAPGRMTDDTGSENVAFSGAYLTNSQPVLVFQDVSINIIVVKPGGSNPWAVETDKLRTCTVAAGKIKVKVAEKTFQVGPNGAFVIQPGQTCLVENKCYFDATIHCHVVKDYELS</sequence>
<evidence type="ECO:0000313" key="3">
    <source>
        <dbReference type="EMBL" id="KND92007.1"/>
    </source>
</evidence>
<feature type="compositionally biased region" description="Low complexity" evidence="1">
    <location>
        <begin position="169"/>
        <end position="179"/>
    </location>
</feature>
<dbReference type="STRING" id="1163406.A0A0L0ND01"/>
<dbReference type="SUPFAM" id="SSF51182">
    <property type="entry name" value="RmlC-like cupins"/>
    <property type="match status" value="1"/>
</dbReference>
<feature type="compositionally biased region" description="Pro residues" evidence="1">
    <location>
        <begin position="521"/>
        <end position="535"/>
    </location>
</feature>
<feature type="compositionally biased region" description="Polar residues" evidence="1">
    <location>
        <begin position="740"/>
        <end position="759"/>
    </location>
</feature>
<evidence type="ECO:0000259" key="2">
    <source>
        <dbReference type="PROSITE" id="PS00028"/>
    </source>
</evidence>
<reference evidence="3 4" key="1">
    <citation type="journal article" date="2015" name="BMC Genomics">
        <title>The genome of the truffle-parasite Tolypocladium ophioglossoides and the evolution of antifungal peptaibiotics.</title>
        <authorList>
            <person name="Quandt C.A."/>
            <person name="Bushley K.E."/>
            <person name="Spatafora J.W."/>
        </authorList>
    </citation>
    <scope>NUCLEOTIDE SEQUENCE [LARGE SCALE GENOMIC DNA]</scope>
    <source>
        <strain evidence="3 4">CBS 100239</strain>
    </source>
</reference>
<feature type="compositionally biased region" description="Acidic residues" evidence="1">
    <location>
        <begin position="110"/>
        <end position="119"/>
    </location>
</feature>
<feature type="compositionally biased region" description="Low complexity" evidence="1">
    <location>
        <begin position="335"/>
        <end position="357"/>
    </location>
</feature>